<evidence type="ECO:0000313" key="1">
    <source>
        <dbReference type="EMBL" id="KKN11337.1"/>
    </source>
</evidence>
<dbReference type="AlphaFoldDB" id="A0A0F9NHD8"/>
<dbReference type="EMBL" id="LAZR01004145">
    <property type="protein sequence ID" value="KKN11337.1"/>
    <property type="molecule type" value="Genomic_DNA"/>
</dbReference>
<protein>
    <submittedName>
        <fullName evidence="1">Uncharacterized protein</fullName>
    </submittedName>
</protein>
<name>A0A0F9NHD8_9ZZZZ</name>
<accession>A0A0F9NHD8</accession>
<sequence length="80" mass="9016">MSSGQYLRSACQMANSKLDQRLIQQDCMHFAHAPRVRKMIGEAQAKFVFVMDRDHALKAAFNTVATALVTPERAFSSTRK</sequence>
<comment type="caution">
    <text evidence="1">The sequence shown here is derived from an EMBL/GenBank/DDBJ whole genome shotgun (WGS) entry which is preliminary data.</text>
</comment>
<proteinExistence type="predicted"/>
<reference evidence="1" key="1">
    <citation type="journal article" date="2015" name="Nature">
        <title>Complex archaea that bridge the gap between prokaryotes and eukaryotes.</title>
        <authorList>
            <person name="Spang A."/>
            <person name="Saw J.H."/>
            <person name="Jorgensen S.L."/>
            <person name="Zaremba-Niedzwiedzka K."/>
            <person name="Martijn J."/>
            <person name="Lind A.E."/>
            <person name="van Eijk R."/>
            <person name="Schleper C."/>
            <person name="Guy L."/>
            <person name="Ettema T.J."/>
        </authorList>
    </citation>
    <scope>NUCLEOTIDE SEQUENCE</scope>
</reference>
<gene>
    <name evidence="1" type="ORF">LCGC14_1027550</name>
</gene>
<organism evidence="1">
    <name type="scientific">marine sediment metagenome</name>
    <dbReference type="NCBI Taxonomy" id="412755"/>
    <lineage>
        <taxon>unclassified sequences</taxon>
        <taxon>metagenomes</taxon>
        <taxon>ecological metagenomes</taxon>
    </lineage>
</organism>